<dbReference type="AlphaFoldDB" id="A0A0P7UT53"/>
<evidence type="ECO:0000259" key="1">
    <source>
        <dbReference type="Pfam" id="PF23281"/>
    </source>
</evidence>
<dbReference type="STRING" id="113540.ENSSFOP00015044028"/>
<comment type="caution">
    <text evidence="2">The sequence shown here is derived from an EMBL/GenBank/DDBJ whole genome shotgun (WGS) entry which is preliminary data.</text>
</comment>
<dbReference type="PANTHER" id="PTHR33664:SF1">
    <property type="entry name" value="DYNEIN AXONEMAL ASSEMBLY FACTOR 9"/>
    <property type="match status" value="1"/>
</dbReference>
<organism evidence="2 3">
    <name type="scientific">Scleropages formosus</name>
    <name type="common">Asian bonytongue</name>
    <name type="synonym">Osteoglossum formosum</name>
    <dbReference type="NCBI Taxonomy" id="113540"/>
    <lineage>
        <taxon>Eukaryota</taxon>
        <taxon>Metazoa</taxon>
        <taxon>Chordata</taxon>
        <taxon>Craniata</taxon>
        <taxon>Vertebrata</taxon>
        <taxon>Euteleostomi</taxon>
        <taxon>Actinopterygii</taxon>
        <taxon>Neopterygii</taxon>
        <taxon>Teleostei</taxon>
        <taxon>Osteoglossocephala</taxon>
        <taxon>Osteoglossomorpha</taxon>
        <taxon>Osteoglossiformes</taxon>
        <taxon>Osteoglossidae</taxon>
        <taxon>Scleropages</taxon>
    </lineage>
</organism>
<evidence type="ECO:0000313" key="2">
    <source>
        <dbReference type="EMBL" id="KPP72704.1"/>
    </source>
</evidence>
<protein>
    <recommendedName>
        <fullName evidence="1">DAAF9 N-terminal domain-containing protein</fullName>
    </recommendedName>
</protein>
<sequence length="226" mass="25404">MVSPVAMVWPAGAISLSIKRETWGGWKGVVGVLTVARVLLRFVFLPSAGIDSRYNQGCCELAGYLFFGLFTRNHLDRDFQFPEELLDDVILLIKADSVHLYCNPINYTCVLPFVSHWRNLHVHCLTEAEYEDEEAAEEFKISSFVNMVQGCSHIGVPYSPQGYAQKFDMFAVEKWPIIQAFALEGIGGGGFFTMKHKLTDVSEKLWQIYGAVDPVSLEMLLTAVKQ</sequence>
<gene>
    <name evidence="2" type="ORF">Z043_108268</name>
</gene>
<name>A0A0P7UT53_SCLFO</name>
<dbReference type="Pfam" id="PF23281">
    <property type="entry name" value="DAAF9_N"/>
    <property type="match status" value="1"/>
</dbReference>
<evidence type="ECO:0000313" key="3">
    <source>
        <dbReference type="Proteomes" id="UP000034805"/>
    </source>
</evidence>
<reference evidence="2 3" key="1">
    <citation type="submission" date="2015-08" db="EMBL/GenBank/DDBJ databases">
        <title>The genome of the Asian arowana (Scleropages formosus).</title>
        <authorList>
            <person name="Tan M.H."/>
            <person name="Gan H.M."/>
            <person name="Croft L.J."/>
            <person name="Austin C.M."/>
        </authorList>
    </citation>
    <scope>NUCLEOTIDE SEQUENCE [LARGE SCALE GENOMIC DNA]</scope>
    <source>
        <strain evidence="2">Aro1</strain>
    </source>
</reference>
<dbReference type="InterPro" id="IPR056498">
    <property type="entry name" value="DAAF9_N"/>
</dbReference>
<accession>A0A0P7UT53</accession>
<dbReference type="InterPro" id="IPR040342">
    <property type="entry name" value="DNAAF9"/>
</dbReference>
<feature type="domain" description="DAAF9 N-terminal" evidence="1">
    <location>
        <begin position="44"/>
        <end position="209"/>
    </location>
</feature>
<dbReference type="Proteomes" id="UP000034805">
    <property type="component" value="Unassembled WGS sequence"/>
</dbReference>
<dbReference type="PANTHER" id="PTHR33664">
    <property type="entry name" value="RCG26366"/>
    <property type="match status" value="1"/>
</dbReference>
<dbReference type="EMBL" id="JARO02002414">
    <property type="protein sequence ID" value="KPP72704.1"/>
    <property type="molecule type" value="Genomic_DNA"/>
</dbReference>
<proteinExistence type="predicted"/>